<dbReference type="InterPro" id="IPR004035">
    <property type="entry name" value="Endouclease-III_FeS-bd_BS"/>
</dbReference>
<dbReference type="GO" id="GO:0006285">
    <property type="term" value="P:base-excision repair, AP site formation"/>
    <property type="evidence" value="ECO:0007669"/>
    <property type="project" value="UniProtKB-ARBA"/>
</dbReference>
<evidence type="ECO:0000313" key="13">
    <source>
        <dbReference type="EMBL" id="EEH54271.1"/>
    </source>
</evidence>
<dbReference type="Proteomes" id="UP000001876">
    <property type="component" value="Unassembled WGS sequence"/>
</dbReference>
<dbReference type="InterPro" id="IPR000445">
    <property type="entry name" value="HhH_motif"/>
</dbReference>
<evidence type="ECO:0000256" key="2">
    <source>
        <dbReference type="ARBA" id="ARBA00008343"/>
    </source>
</evidence>
<evidence type="ECO:0000256" key="3">
    <source>
        <dbReference type="ARBA" id="ARBA00022485"/>
    </source>
</evidence>
<evidence type="ECO:0000256" key="8">
    <source>
        <dbReference type="ARBA" id="ARBA00023014"/>
    </source>
</evidence>
<dbReference type="Pfam" id="PF00730">
    <property type="entry name" value="HhH-GPD"/>
    <property type="match status" value="1"/>
</dbReference>
<evidence type="ECO:0000256" key="6">
    <source>
        <dbReference type="ARBA" id="ARBA00022801"/>
    </source>
</evidence>
<reference evidence="13 14" key="1">
    <citation type="journal article" date="2009" name="Science">
        <title>Green evolution and dynamic adaptations revealed by genomes of the marine picoeukaryotes Micromonas.</title>
        <authorList>
            <person name="Worden A.Z."/>
            <person name="Lee J.H."/>
            <person name="Mock T."/>
            <person name="Rouze P."/>
            <person name="Simmons M.P."/>
            <person name="Aerts A.L."/>
            <person name="Allen A.E."/>
            <person name="Cuvelier M.L."/>
            <person name="Derelle E."/>
            <person name="Everett M.V."/>
            <person name="Foulon E."/>
            <person name="Grimwood J."/>
            <person name="Gundlach H."/>
            <person name="Henrissat B."/>
            <person name="Napoli C."/>
            <person name="McDonald S.M."/>
            <person name="Parker M.S."/>
            <person name="Rombauts S."/>
            <person name="Salamov A."/>
            <person name="Von Dassow P."/>
            <person name="Badger J.H."/>
            <person name="Coutinho P.M."/>
            <person name="Demir E."/>
            <person name="Dubchak I."/>
            <person name="Gentemann C."/>
            <person name="Eikrem W."/>
            <person name="Gready J.E."/>
            <person name="John U."/>
            <person name="Lanier W."/>
            <person name="Lindquist E.A."/>
            <person name="Lucas S."/>
            <person name="Mayer K.F."/>
            <person name="Moreau H."/>
            <person name="Not F."/>
            <person name="Otillar R."/>
            <person name="Panaud O."/>
            <person name="Pangilinan J."/>
            <person name="Paulsen I."/>
            <person name="Piegu B."/>
            <person name="Poliakov A."/>
            <person name="Robbens S."/>
            <person name="Schmutz J."/>
            <person name="Toulza E."/>
            <person name="Wyss T."/>
            <person name="Zelensky A."/>
            <person name="Zhou K."/>
            <person name="Armbrust E.V."/>
            <person name="Bhattacharya D."/>
            <person name="Goodenough U.W."/>
            <person name="Van de Peer Y."/>
            <person name="Grigoriev I.V."/>
        </authorList>
    </citation>
    <scope>NUCLEOTIDE SEQUENCE [LARGE SCALE GENOMIC DNA]</scope>
    <source>
        <strain evidence="13 14">CCMP1545</strain>
    </source>
</reference>
<dbReference type="InterPro" id="IPR003265">
    <property type="entry name" value="HhH-GPD_domain"/>
</dbReference>
<dbReference type="SUPFAM" id="SSF48150">
    <property type="entry name" value="DNA-glycosylase"/>
    <property type="match status" value="1"/>
</dbReference>
<dbReference type="PROSITE" id="PS00764">
    <property type="entry name" value="ENDONUCLEASE_III_1"/>
    <property type="match status" value="1"/>
</dbReference>
<gene>
    <name evidence="13" type="ORF">MICPUCDRAFT_6525</name>
</gene>
<dbReference type="GO" id="GO:0006289">
    <property type="term" value="P:nucleotide-excision repair"/>
    <property type="evidence" value="ECO:0007669"/>
    <property type="project" value="TreeGrafter"/>
</dbReference>
<feature type="non-terminal residue" evidence="13">
    <location>
        <position position="192"/>
    </location>
</feature>
<dbReference type="OrthoDB" id="2099276at2759"/>
<dbReference type="GO" id="GO:0005634">
    <property type="term" value="C:nucleus"/>
    <property type="evidence" value="ECO:0007669"/>
    <property type="project" value="TreeGrafter"/>
</dbReference>
<proteinExistence type="inferred from homology"/>
<dbReference type="eggNOG" id="KOG1921">
    <property type="taxonomic scope" value="Eukaryota"/>
</dbReference>
<comment type="similarity">
    <text evidence="2">Belongs to the Nth/MutY family.</text>
</comment>
<evidence type="ECO:0000313" key="14">
    <source>
        <dbReference type="Proteomes" id="UP000001876"/>
    </source>
</evidence>
<dbReference type="PANTHER" id="PTHR43286">
    <property type="entry name" value="ENDONUCLEASE III-LIKE PROTEIN 1"/>
    <property type="match status" value="1"/>
</dbReference>
<evidence type="ECO:0000256" key="1">
    <source>
        <dbReference type="ARBA" id="ARBA00001966"/>
    </source>
</evidence>
<keyword evidence="10" id="KW-0456">Lyase</keyword>
<dbReference type="InterPro" id="IPR011257">
    <property type="entry name" value="DNA_glycosylase"/>
</dbReference>
<dbReference type="InterPro" id="IPR003651">
    <property type="entry name" value="Endonuclease3_FeS-loop_motif"/>
</dbReference>
<dbReference type="GO" id="GO:0000703">
    <property type="term" value="F:oxidized pyrimidine nucleobase lesion DNA N-glycosylase activity"/>
    <property type="evidence" value="ECO:0007669"/>
    <property type="project" value="TreeGrafter"/>
</dbReference>
<dbReference type="GO" id="GO:0003677">
    <property type="term" value="F:DNA binding"/>
    <property type="evidence" value="ECO:0007669"/>
    <property type="project" value="InterPro"/>
</dbReference>
<organism evidence="14">
    <name type="scientific">Micromonas pusilla (strain CCMP1545)</name>
    <name type="common">Picoplanktonic green alga</name>
    <dbReference type="NCBI Taxonomy" id="564608"/>
    <lineage>
        <taxon>Eukaryota</taxon>
        <taxon>Viridiplantae</taxon>
        <taxon>Chlorophyta</taxon>
        <taxon>Mamiellophyceae</taxon>
        <taxon>Mamiellales</taxon>
        <taxon>Mamiellaceae</taxon>
        <taxon>Micromonas</taxon>
    </lineage>
</organism>
<dbReference type="SMART" id="SM00478">
    <property type="entry name" value="ENDO3c"/>
    <property type="match status" value="1"/>
</dbReference>
<dbReference type="PROSITE" id="PS01155">
    <property type="entry name" value="ENDONUCLEASE_III_2"/>
    <property type="match status" value="1"/>
</dbReference>
<name>C1N0H5_MICPC</name>
<dbReference type="GO" id="GO:0051539">
    <property type="term" value="F:4 iron, 4 sulfur cluster binding"/>
    <property type="evidence" value="ECO:0007669"/>
    <property type="project" value="UniProtKB-KW"/>
</dbReference>
<evidence type="ECO:0000256" key="5">
    <source>
        <dbReference type="ARBA" id="ARBA00022763"/>
    </source>
</evidence>
<accession>C1N0H5</accession>
<dbReference type="GeneID" id="9686830"/>
<dbReference type="KEGG" id="mpp:MICPUCDRAFT_6525"/>
<keyword evidence="4" id="KW-0479">Metal-binding</keyword>
<dbReference type="FunFam" id="1.10.340.30:FF:000001">
    <property type="entry name" value="Endonuclease III"/>
    <property type="match status" value="1"/>
</dbReference>
<dbReference type="GO" id="GO:0016829">
    <property type="term" value="F:lyase activity"/>
    <property type="evidence" value="ECO:0007669"/>
    <property type="project" value="UniProtKB-KW"/>
</dbReference>
<keyword evidence="7" id="KW-0408">Iron</keyword>
<dbReference type="SMART" id="SM00525">
    <property type="entry name" value="FES"/>
    <property type="match status" value="1"/>
</dbReference>
<evidence type="ECO:0000256" key="7">
    <source>
        <dbReference type="ARBA" id="ARBA00023004"/>
    </source>
</evidence>
<sequence length="192" mass="20576">LSAEPEPSFQALVATLLSVQCRDGVALRAMTRLRDALGGQCVVAAVTAATRETIEDAVSCCNYKRTKARYVKEVAAAIRAKHRGVVPRTVVELKTLPGVGPKIAHLVASVAFGEASGVVVDAHVRRVASRLGWTTDAESRSAEATRARMEEWLPREEWERATLALIAHGQETCDARKPRCGECAVANACPSA</sequence>
<dbReference type="Gene3D" id="1.10.340.30">
    <property type="entry name" value="Hypothetical protein, domain 2"/>
    <property type="match status" value="1"/>
</dbReference>
<dbReference type="PIRSF" id="PIRSF001435">
    <property type="entry name" value="Nth"/>
    <property type="match status" value="1"/>
</dbReference>
<dbReference type="EMBL" id="GG663744">
    <property type="protein sequence ID" value="EEH54271.1"/>
    <property type="molecule type" value="Genomic_DNA"/>
</dbReference>
<feature type="domain" description="HhH-GPD" evidence="12">
    <location>
        <begin position="17"/>
        <end position="171"/>
    </location>
</feature>
<evidence type="ECO:0000259" key="12">
    <source>
        <dbReference type="SMART" id="SM00478"/>
    </source>
</evidence>
<dbReference type="Pfam" id="PF00633">
    <property type="entry name" value="HHH"/>
    <property type="match status" value="1"/>
</dbReference>
<dbReference type="OMA" id="QIIWYGR"/>
<evidence type="ECO:0000256" key="9">
    <source>
        <dbReference type="ARBA" id="ARBA00023204"/>
    </source>
</evidence>
<dbReference type="GO" id="GO:0046872">
    <property type="term" value="F:metal ion binding"/>
    <property type="evidence" value="ECO:0007669"/>
    <property type="project" value="UniProtKB-KW"/>
</dbReference>
<evidence type="ECO:0000256" key="10">
    <source>
        <dbReference type="ARBA" id="ARBA00023239"/>
    </source>
</evidence>
<comment type="cofactor">
    <cofactor evidence="1">
        <name>[4Fe-4S] cluster</name>
        <dbReference type="ChEBI" id="CHEBI:49883"/>
    </cofactor>
</comment>
<feature type="non-terminal residue" evidence="13">
    <location>
        <position position="1"/>
    </location>
</feature>
<dbReference type="PANTHER" id="PTHR43286:SF6">
    <property type="entry name" value="ENDONUCLEASE III HOMOLOG"/>
    <property type="match status" value="1"/>
</dbReference>
<keyword evidence="5" id="KW-0227">DNA damage</keyword>
<keyword evidence="11" id="KW-0326">Glycosidase</keyword>
<dbReference type="InterPro" id="IPR004036">
    <property type="entry name" value="Endonuclease-III-like_CS2"/>
</dbReference>
<dbReference type="Gene3D" id="1.10.1670.10">
    <property type="entry name" value="Helix-hairpin-Helix base-excision DNA repair enzymes (C-terminal)"/>
    <property type="match status" value="1"/>
</dbReference>
<dbReference type="GO" id="GO:0003906">
    <property type="term" value="F:DNA-(apurinic or apyrimidinic site) endonuclease activity"/>
    <property type="evidence" value="ECO:0007669"/>
    <property type="project" value="TreeGrafter"/>
</dbReference>
<protein>
    <submittedName>
        <fullName evidence="13">Predicted protein</fullName>
    </submittedName>
</protein>
<keyword evidence="3" id="KW-0004">4Fe-4S</keyword>
<dbReference type="InterPro" id="IPR023170">
    <property type="entry name" value="HhH_base_excis_C"/>
</dbReference>
<evidence type="ECO:0000256" key="4">
    <source>
        <dbReference type="ARBA" id="ARBA00022723"/>
    </source>
</evidence>
<dbReference type="RefSeq" id="XP_003061641.1">
    <property type="nucleotide sequence ID" value="XM_003061595.1"/>
</dbReference>
<keyword evidence="8" id="KW-0411">Iron-sulfur</keyword>
<keyword evidence="9" id="KW-0234">DNA repair</keyword>
<keyword evidence="14" id="KW-1185">Reference proteome</keyword>
<dbReference type="AlphaFoldDB" id="C1N0H5"/>
<dbReference type="STRING" id="564608.C1N0H5"/>
<keyword evidence="6" id="KW-0378">Hydrolase</keyword>
<evidence type="ECO:0000256" key="11">
    <source>
        <dbReference type="ARBA" id="ARBA00023295"/>
    </source>
</evidence>
<dbReference type="CDD" id="cd00056">
    <property type="entry name" value="ENDO3c"/>
    <property type="match status" value="1"/>
</dbReference>